<evidence type="ECO:0000256" key="7">
    <source>
        <dbReference type="ARBA" id="ARBA00023015"/>
    </source>
</evidence>
<dbReference type="PANTHER" id="PTHR24394:SF29">
    <property type="entry name" value="MYONEURIN"/>
    <property type="match status" value="1"/>
</dbReference>
<dbReference type="PANTHER" id="PTHR24394">
    <property type="entry name" value="ZINC FINGER PROTEIN"/>
    <property type="match status" value="1"/>
</dbReference>
<dbReference type="Pfam" id="PF00096">
    <property type="entry name" value="zf-C2H2"/>
    <property type="match status" value="4"/>
</dbReference>
<evidence type="ECO:0000259" key="13">
    <source>
        <dbReference type="PROSITE" id="PS50157"/>
    </source>
</evidence>
<evidence type="ECO:0000313" key="14">
    <source>
        <dbReference type="Ensembl" id="ENSPLAP00000005520.1"/>
    </source>
</evidence>
<organism evidence="14 15">
    <name type="scientific">Poecilia latipinna</name>
    <name type="common">sailfin molly</name>
    <dbReference type="NCBI Taxonomy" id="48699"/>
    <lineage>
        <taxon>Eukaryota</taxon>
        <taxon>Metazoa</taxon>
        <taxon>Chordata</taxon>
        <taxon>Craniata</taxon>
        <taxon>Vertebrata</taxon>
        <taxon>Euteleostomi</taxon>
        <taxon>Actinopterygii</taxon>
        <taxon>Neopterygii</taxon>
        <taxon>Teleostei</taxon>
        <taxon>Neoteleostei</taxon>
        <taxon>Acanthomorphata</taxon>
        <taxon>Ovalentaria</taxon>
        <taxon>Atherinomorphae</taxon>
        <taxon>Cyprinodontiformes</taxon>
        <taxon>Poeciliidae</taxon>
        <taxon>Poeciliinae</taxon>
        <taxon>Poecilia</taxon>
    </lineage>
</organism>
<protein>
    <recommendedName>
        <fullName evidence="13">C2H2-type domain-containing protein</fullName>
    </recommendedName>
</protein>
<dbReference type="STRING" id="48699.ENSPLAP00000005520"/>
<keyword evidence="3" id="KW-0479">Metal-binding</keyword>
<feature type="domain" description="C2H2-type" evidence="13">
    <location>
        <begin position="190"/>
        <end position="217"/>
    </location>
</feature>
<feature type="domain" description="C2H2-type" evidence="13">
    <location>
        <begin position="218"/>
        <end position="245"/>
    </location>
</feature>
<dbReference type="FunFam" id="3.30.160.60:FF:000478">
    <property type="entry name" value="Zinc finger protein 133"/>
    <property type="match status" value="2"/>
</dbReference>
<accession>A0A3B3TWE5</accession>
<dbReference type="InterPro" id="IPR036236">
    <property type="entry name" value="Znf_C2H2_sf"/>
</dbReference>
<feature type="domain" description="C2H2-type" evidence="13">
    <location>
        <begin position="274"/>
        <end position="301"/>
    </location>
</feature>
<reference evidence="14" key="2">
    <citation type="submission" date="2025-09" db="UniProtKB">
        <authorList>
            <consortium name="Ensembl"/>
        </authorList>
    </citation>
    <scope>IDENTIFICATION</scope>
</reference>
<evidence type="ECO:0000256" key="2">
    <source>
        <dbReference type="ARBA" id="ARBA00006991"/>
    </source>
</evidence>
<evidence type="ECO:0000256" key="12">
    <source>
        <dbReference type="SAM" id="MobiDB-lite"/>
    </source>
</evidence>
<dbReference type="GO" id="GO:0008270">
    <property type="term" value="F:zinc ion binding"/>
    <property type="evidence" value="ECO:0007669"/>
    <property type="project" value="UniProtKB-KW"/>
</dbReference>
<dbReference type="GO" id="GO:0005634">
    <property type="term" value="C:nucleus"/>
    <property type="evidence" value="ECO:0007669"/>
    <property type="project" value="UniProtKB-SubCell"/>
</dbReference>
<evidence type="ECO:0000256" key="1">
    <source>
        <dbReference type="ARBA" id="ARBA00004123"/>
    </source>
</evidence>
<comment type="similarity">
    <text evidence="2">Belongs to the krueppel C2H2-type zinc-finger protein family.</text>
</comment>
<feature type="domain" description="C2H2-type" evidence="13">
    <location>
        <begin position="330"/>
        <end position="348"/>
    </location>
</feature>
<dbReference type="Proteomes" id="UP000261500">
    <property type="component" value="Unplaced"/>
</dbReference>
<evidence type="ECO:0000256" key="6">
    <source>
        <dbReference type="ARBA" id="ARBA00022833"/>
    </source>
</evidence>
<evidence type="ECO:0000256" key="9">
    <source>
        <dbReference type="ARBA" id="ARBA00023163"/>
    </source>
</evidence>
<dbReference type="SUPFAM" id="SSF57667">
    <property type="entry name" value="beta-beta-alpha zinc fingers"/>
    <property type="match status" value="3"/>
</dbReference>
<keyword evidence="15" id="KW-1185">Reference proteome</keyword>
<evidence type="ECO:0000256" key="4">
    <source>
        <dbReference type="ARBA" id="ARBA00022737"/>
    </source>
</evidence>
<keyword evidence="8" id="KW-0238">DNA-binding</keyword>
<dbReference type="FunFam" id="3.30.160.60:FF:000912">
    <property type="entry name" value="Zinc finger protein 660"/>
    <property type="match status" value="1"/>
</dbReference>
<dbReference type="FunFam" id="3.30.160.60:FF:000110">
    <property type="entry name" value="Zinc finger protein-like"/>
    <property type="match status" value="1"/>
</dbReference>
<dbReference type="PROSITE" id="PS00028">
    <property type="entry name" value="ZINC_FINGER_C2H2_1"/>
    <property type="match status" value="5"/>
</dbReference>
<evidence type="ECO:0000256" key="5">
    <source>
        <dbReference type="ARBA" id="ARBA00022771"/>
    </source>
</evidence>
<dbReference type="Ensembl" id="ENSPLAT00000007801.1">
    <property type="protein sequence ID" value="ENSPLAP00000005520.1"/>
    <property type="gene ID" value="ENSPLAG00000007464.1"/>
</dbReference>
<dbReference type="GO" id="GO:0000981">
    <property type="term" value="F:DNA-binding transcription factor activity, RNA polymerase II-specific"/>
    <property type="evidence" value="ECO:0007669"/>
    <property type="project" value="TreeGrafter"/>
</dbReference>
<sequence length="365" mass="41403">NADDTLLHVFIRQRLAAAAEEIFGVFEKTIIQYEEELDRQRRMMETNWKTQTPQKPADLPQKHVHLEQEELPAKLLLCHQQEEPEPPQIKEEQDEPCSSLQTDQLEPKEESKTFLVALLYGEGETGVAEETFDGLQSLHQEGGEDVDLGSTKTEQVGQEGLDDDGSEIINQDVYPVSGNQSVSQAGLKPYVCNECGKAFKAASALRYHARMHTGERPYSCETCGKSFRCSYSMLVHMRTHTGEKPYLCNTCGKRFTNSSAFKWHTAIHMGDRRYSCQICGKSFTQSGNLKAHMRTHTGEKKHSCKTCGKRFSRSNSLIVHMRTHTGEKPYSCSTCGERFQYAATLKKHHERRKKSDFSENLEIGT</sequence>
<comment type="subcellular location">
    <subcellularLocation>
        <location evidence="1">Nucleus</location>
    </subcellularLocation>
</comment>
<name>A0A3B3TWE5_9TELE</name>
<dbReference type="GO" id="GO:0003677">
    <property type="term" value="F:DNA binding"/>
    <property type="evidence" value="ECO:0007669"/>
    <property type="project" value="UniProtKB-KW"/>
</dbReference>
<keyword evidence="5 11" id="KW-0863">Zinc-finger</keyword>
<feature type="domain" description="C2H2-type" evidence="13">
    <location>
        <begin position="302"/>
        <end position="329"/>
    </location>
</feature>
<keyword evidence="7" id="KW-0805">Transcription regulation</keyword>
<dbReference type="Pfam" id="PF23561">
    <property type="entry name" value="zf-C2H2_15"/>
    <property type="match status" value="1"/>
</dbReference>
<dbReference type="Gene3D" id="3.30.160.60">
    <property type="entry name" value="Classic Zinc Finger"/>
    <property type="match status" value="6"/>
</dbReference>
<dbReference type="GO" id="GO:0000122">
    <property type="term" value="P:negative regulation of transcription by RNA polymerase II"/>
    <property type="evidence" value="ECO:0007669"/>
    <property type="project" value="UniProtKB-ARBA"/>
</dbReference>
<dbReference type="FunFam" id="3.30.160.60:FF:001506">
    <property type="entry name" value="Zinc finger protein"/>
    <property type="match status" value="1"/>
</dbReference>
<dbReference type="GeneTree" id="ENSGT01150000286952"/>
<dbReference type="AlphaFoldDB" id="A0A3B3TWE5"/>
<dbReference type="PROSITE" id="PS50157">
    <property type="entry name" value="ZINC_FINGER_C2H2_2"/>
    <property type="match status" value="6"/>
</dbReference>
<reference evidence="14" key="1">
    <citation type="submission" date="2025-08" db="UniProtKB">
        <authorList>
            <consortium name="Ensembl"/>
        </authorList>
    </citation>
    <scope>IDENTIFICATION</scope>
</reference>
<evidence type="ECO:0000256" key="11">
    <source>
        <dbReference type="PROSITE-ProRule" id="PRU00042"/>
    </source>
</evidence>
<dbReference type="InterPro" id="IPR056436">
    <property type="entry name" value="Znf-C2H2_ZIC1-5/GLI1-3-like"/>
</dbReference>
<keyword evidence="6" id="KW-0862">Zinc</keyword>
<keyword evidence="9" id="KW-0804">Transcription</keyword>
<keyword evidence="4" id="KW-0677">Repeat</keyword>
<proteinExistence type="inferred from homology"/>
<evidence type="ECO:0000256" key="3">
    <source>
        <dbReference type="ARBA" id="ARBA00022723"/>
    </source>
</evidence>
<dbReference type="InterPro" id="IPR013087">
    <property type="entry name" value="Znf_C2H2_type"/>
</dbReference>
<evidence type="ECO:0000256" key="10">
    <source>
        <dbReference type="ARBA" id="ARBA00023242"/>
    </source>
</evidence>
<feature type="region of interest" description="Disordered" evidence="12">
    <location>
        <begin position="82"/>
        <end position="106"/>
    </location>
</feature>
<evidence type="ECO:0000256" key="8">
    <source>
        <dbReference type="ARBA" id="ARBA00023125"/>
    </source>
</evidence>
<dbReference type="GO" id="GO:0045595">
    <property type="term" value="P:regulation of cell differentiation"/>
    <property type="evidence" value="ECO:0007669"/>
    <property type="project" value="UniProtKB-ARBA"/>
</dbReference>
<dbReference type="SMART" id="SM00355">
    <property type="entry name" value="ZnF_C2H2"/>
    <property type="match status" value="6"/>
</dbReference>
<evidence type="ECO:0000313" key="15">
    <source>
        <dbReference type="Proteomes" id="UP000261500"/>
    </source>
</evidence>
<keyword evidence="10" id="KW-0539">Nucleus</keyword>
<feature type="domain" description="C2H2-type" evidence="13">
    <location>
        <begin position="246"/>
        <end position="273"/>
    </location>
</feature>
<dbReference type="FunFam" id="3.30.160.60:FF:000624">
    <property type="entry name" value="zinc finger protein 697"/>
    <property type="match status" value="1"/>
</dbReference>